<feature type="region of interest" description="Disordered" evidence="1">
    <location>
        <begin position="454"/>
        <end position="490"/>
    </location>
</feature>
<keyword evidence="4" id="KW-1185">Reference proteome</keyword>
<feature type="region of interest" description="Disordered" evidence="1">
    <location>
        <begin position="228"/>
        <end position="313"/>
    </location>
</feature>
<dbReference type="EMBL" id="WWCT01000050">
    <property type="protein sequence ID" value="MYN30631.1"/>
    <property type="molecule type" value="Genomic_DNA"/>
</dbReference>
<feature type="compositionally biased region" description="Basic and acidic residues" evidence="1">
    <location>
        <begin position="454"/>
        <end position="463"/>
    </location>
</feature>
<protein>
    <recommendedName>
        <fullName evidence="2">Large polyvalent protein-associated domain-containing protein</fullName>
    </recommendedName>
</protein>
<accession>A0ABW9W9P8</accession>
<feature type="region of interest" description="Disordered" evidence="1">
    <location>
        <begin position="86"/>
        <end position="125"/>
    </location>
</feature>
<evidence type="ECO:0000313" key="4">
    <source>
        <dbReference type="Proteomes" id="UP000642144"/>
    </source>
</evidence>
<sequence length="490" mass="52737">MNQIEAAPPAGTTTGKSAHRTRRQAQQPQLPGFETLQPPDSSREDAANQTPSGTGPAQHATPAETAFLGRLNAIARQVGIFDAGNGASPAATTRQNTVPAPSVTAQPTPAVAAPTANPDPPPAADIPLSLRNRYLIDTDGKYYFRDRDHALAFEDLGTKLRTLHEDADTATSMVELAQAKGWTRLKLRGTDAFKRAAWLAAAERGIATTGHRPTALDKTRLAERLAAREREAAQRANAIEPQPAQPGEPAASAEASQKTKAKTKTRATTIAKTKTKQHAAATEPSATAPPQRKENKARPAPEQDTTHPRHQRAVEELKKFLRQRGDSEAAVAMTAALAAEELARHRTHYGRVLEHGPARYQHNADNDLSYFVTLQTPGGRQTIWGVDLQRAMAGSGADVGDGIVLSQRGSRSVTVNGPEVDSQGKATGKRVAIDANRHEWDIISLDNAKDFLKAEPGVRKDTGKAPLRQAGQAHHRKQEHGQTPALHKER</sequence>
<reference evidence="3 4" key="1">
    <citation type="submission" date="2019-12" db="EMBL/GenBank/DDBJ databases">
        <title>Novel species isolated from a subtropical stream in China.</title>
        <authorList>
            <person name="Lu H."/>
        </authorList>
    </citation>
    <scope>NUCLEOTIDE SEQUENCE [LARGE SCALE GENOMIC DNA]</scope>
    <source>
        <strain evidence="3 4">CY42W</strain>
    </source>
</reference>
<feature type="region of interest" description="Disordered" evidence="1">
    <location>
        <begin position="1"/>
        <end position="65"/>
    </location>
</feature>
<feature type="compositionally biased region" description="Low complexity" evidence="1">
    <location>
        <begin position="234"/>
        <end position="258"/>
    </location>
</feature>
<feature type="compositionally biased region" description="Low complexity" evidence="1">
    <location>
        <begin position="266"/>
        <end position="290"/>
    </location>
</feature>
<evidence type="ECO:0000313" key="3">
    <source>
        <dbReference type="EMBL" id="MYN30631.1"/>
    </source>
</evidence>
<dbReference type="Pfam" id="PF18821">
    <property type="entry name" value="LPD7"/>
    <property type="match status" value="1"/>
</dbReference>
<feature type="compositionally biased region" description="Basic and acidic residues" evidence="1">
    <location>
        <begin position="291"/>
        <end position="313"/>
    </location>
</feature>
<feature type="compositionally biased region" description="Low complexity" evidence="1">
    <location>
        <begin position="97"/>
        <end position="116"/>
    </location>
</feature>
<comment type="caution">
    <text evidence="3">The sequence shown here is derived from an EMBL/GenBank/DDBJ whole genome shotgun (WGS) entry which is preliminary data.</text>
</comment>
<dbReference type="InterPro" id="IPR040677">
    <property type="entry name" value="LPD7"/>
</dbReference>
<dbReference type="RefSeq" id="WP_161058278.1">
    <property type="nucleotide sequence ID" value="NZ_WWCT01000050.1"/>
</dbReference>
<proteinExistence type="predicted"/>
<dbReference type="Proteomes" id="UP000642144">
    <property type="component" value="Unassembled WGS sequence"/>
</dbReference>
<name>A0ABW9W9P8_9BURK</name>
<feature type="domain" description="Large polyvalent protein-associated" evidence="2">
    <location>
        <begin position="130"/>
        <end position="220"/>
    </location>
</feature>
<evidence type="ECO:0000259" key="2">
    <source>
        <dbReference type="Pfam" id="PF18821"/>
    </source>
</evidence>
<gene>
    <name evidence="3" type="ORF">GTP69_29940</name>
</gene>
<evidence type="ECO:0000256" key="1">
    <source>
        <dbReference type="SAM" id="MobiDB-lite"/>
    </source>
</evidence>
<organism evidence="3 4">
    <name type="scientific">Duganella levis</name>
    <dbReference type="NCBI Taxonomy" id="2692169"/>
    <lineage>
        <taxon>Bacteria</taxon>
        <taxon>Pseudomonadati</taxon>
        <taxon>Pseudomonadota</taxon>
        <taxon>Betaproteobacteria</taxon>
        <taxon>Burkholderiales</taxon>
        <taxon>Oxalobacteraceae</taxon>
        <taxon>Telluria group</taxon>
        <taxon>Duganella</taxon>
    </lineage>
</organism>